<dbReference type="EMBL" id="QANO01000146">
    <property type="protein sequence ID" value="PTU50387.1"/>
    <property type="molecule type" value="Genomic_DNA"/>
</dbReference>
<dbReference type="AlphaFoldDB" id="A0A2R7UDZ9"/>
<feature type="region of interest" description="Disordered" evidence="1">
    <location>
        <begin position="49"/>
        <end position="80"/>
    </location>
</feature>
<proteinExistence type="predicted"/>
<reference evidence="2 3" key="1">
    <citation type="submission" date="2018-04" db="EMBL/GenBank/DDBJ databases">
        <authorList>
            <person name="Go L.Y."/>
            <person name="Mitchell J.A."/>
        </authorList>
    </citation>
    <scope>NUCLEOTIDE SEQUENCE [LARGE SCALE GENOMIC DNA]</scope>
    <source>
        <strain evidence="2 3">KCJK7865</strain>
    </source>
</reference>
<dbReference type="Proteomes" id="UP000244874">
    <property type="component" value="Unassembled WGS sequence"/>
</dbReference>
<comment type="caution">
    <text evidence="2">The sequence shown here is derived from an EMBL/GenBank/DDBJ whole genome shotgun (WGS) entry which is preliminary data.</text>
</comment>
<protein>
    <submittedName>
        <fullName evidence="2">Uncharacterized protein</fullName>
    </submittedName>
</protein>
<name>A0A2R7UDZ9_PSEDL</name>
<sequence>MPRIAGSAWRNARILQGAQLPVGDRPVLWAALSRRELNSQAVRVPCESGFSREESNAVQGTGRRLNRESPTGWATRYVHG</sequence>
<evidence type="ECO:0000313" key="3">
    <source>
        <dbReference type="Proteomes" id="UP000244874"/>
    </source>
</evidence>
<gene>
    <name evidence="2" type="ORF">DBB42_20290</name>
</gene>
<organism evidence="2 3">
    <name type="scientific">Pseudomonas plecoglossicida</name>
    <dbReference type="NCBI Taxonomy" id="70775"/>
    <lineage>
        <taxon>Bacteria</taxon>
        <taxon>Pseudomonadati</taxon>
        <taxon>Pseudomonadota</taxon>
        <taxon>Gammaproteobacteria</taxon>
        <taxon>Pseudomonadales</taxon>
        <taxon>Pseudomonadaceae</taxon>
        <taxon>Pseudomonas</taxon>
    </lineage>
</organism>
<evidence type="ECO:0000313" key="2">
    <source>
        <dbReference type="EMBL" id="PTU50387.1"/>
    </source>
</evidence>
<accession>A0A2R7UDZ9</accession>
<evidence type="ECO:0000256" key="1">
    <source>
        <dbReference type="SAM" id="MobiDB-lite"/>
    </source>
</evidence>